<keyword evidence="3" id="KW-1185">Reference proteome</keyword>
<feature type="compositionally biased region" description="Acidic residues" evidence="1">
    <location>
        <begin position="85"/>
        <end position="95"/>
    </location>
</feature>
<accession>A0ABP4G728</accession>
<evidence type="ECO:0008006" key="4">
    <source>
        <dbReference type="Google" id="ProtNLM"/>
    </source>
</evidence>
<dbReference type="Gene3D" id="3.40.50.300">
    <property type="entry name" value="P-loop containing nucleotide triphosphate hydrolases"/>
    <property type="match status" value="1"/>
</dbReference>
<sequence length="308" mass="31553">MQLIADRVGIDGPHGPLVPQTSLTVSTGELVIVKGEPGTGISAFGLALAGRLRPSTGTVTVHDDAGEPASERETPADGDNSNNDDNSDAGDEDLGGEQTAGDLARDDAADETGGDGVSDTDATPGGPADGTSEGRADADGDADRPAGPSEDTPITTPGAVAARVAVVDAPGVSEPDDALPLRVVVGEELALAGKPASKAAVGRWLTDHDAAPYADSRFEHLDAGLRTRLLTTLAASRHGVRMLVLDRPDRHTSETGHWLRLAREQAERGLAVVVLTATAADSVLPADTVRIGRVGRPDPARPLPEDHS</sequence>
<name>A0ABP4G728_9PSEU</name>
<comment type="caution">
    <text evidence="2">The sequence shown here is derived from an EMBL/GenBank/DDBJ whole genome shotgun (WGS) entry which is preliminary data.</text>
</comment>
<proteinExistence type="predicted"/>
<dbReference type="SUPFAM" id="SSF52540">
    <property type="entry name" value="P-loop containing nucleoside triphosphate hydrolases"/>
    <property type="match status" value="1"/>
</dbReference>
<organism evidence="2 3">
    <name type="scientific">Prauserella alba</name>
    <dbReference type="NCBI Taxonomy" id="176898"/>
    <lineage>
        <taxon>Bacteria</taxon>
        <taxon>Bacillati</taxon>
        <taxon>Actinomycetota</taxon>
        <taxon>Actinomycetes</taxon>
        <taxon>Pseudonocardiales</taxon>
        <taxon>Pseudonocardiaceae</taxon>
        <taxon>Prauserella</taxon>
    </lineage>
</organism>
<feature type="region of interest" description="Disordered" evidence="1">
    <location>
        <begin position="57"/>
        <end position="158"/>
    </location>
</feature>
<dbReference type="Proteomes" id="UP001500467">
    <property type="component" value="Unassembled WGS sequence"/>
</dbReference>
<feature type="compositionally biased region" description="Basic and acidic residues" evidence="1">
    <location>
        <begin position="61"/>
        <end position="75"/>
    </location>
</feature>
<protein>
    <recommendedName>
        <fullName evidence="4">AAA+ ATPase domain-containing protein</fullName>
    </recommendedName>
</protein>
<feature type="compositionally biased region" description="Basic and acidic residues" evidence="1">
    <location>
        <begin position="132"/>
        <end position="144"/>
    </location>
</feature>
<evidence type="ECO:0000256" key="1">
    <source>
        <dbReference type="SAM" id="MobiDB-lite"/>
    </source>
</evidence>
<dbReference type="InterPro" id="IPR027417">
    <property type="entry name" value="P-loop_NTPase"/>
</dbReference>
<evidence type="ECO:0000313" key="2">
    <source>
        <dbReference type="EMBL" id="GAA1211516.1"/>
    </source>
</evidence>
<reference evidence="3" key="1">
    <citation type="journal article" date="2019" name="Int. J. Syst. Evol. Microbiol.">
        <title>The Global Catalogue of Microorganisms (GCM) 10K type strain sequencing project: providing services to taxonomists for standard genome sequencing and annotation.</title>
        <authorList>
            <consortium name="The Broad Institute Genomics Platform"/>
            <consortium name="The Broad Institute Genome Sequencing Center for Infectious Disease"/>
            <person name="Wu L."/>
            <person name="Ma J."/>
        </authorList>
    </citation>
    <scope>NUCLEOTIDE SEQUENCE [LARGE SCALE GENOMIC DNA]</scope>
    <source>
        <strain evidence="3">JCM 13022</strain>
    </source>
</reference>
<dbReference type="EMBL" id="BAAALM010000012">
    <property type="protein sequence ID" value="GAA1211516.1"/>
    <property type="molecule type" value="Genomic_DNA"/>
</dbReference>
<evidence type="ECO:0000313" key="3">
    <source>
        <dbReference type="Proteomes" id="UP001500467"/>
    </source>
</evidence>
<gene>
    <name evidence="2" type="ORF">GCM10009675_35600</name>
</gene>